<comment type="caution">
    <text evidence="1">The sequence shown here is derived from an EMBL/GenBank/DDBJ whole genome shotgun (WGS) entry which is preliminary data.</text>
</comment>
<evidence type="ECO:0000313" key="2">
    <source>
        <dbReference type="Proteomes" id="UP001176883"/>
    </source>
</evidence>
<keyword evidence="2" id="KW-1185">Reference proteome</keyword>
<evidence type="ECO:0008006" key="3">
    <source>
        <dbReference type="Google" id="ProtNLM"/>
    </source>
</evidence>
<name>A0ABT8W5B4_9FLAO</name>
<accession>A0ABT8W5B4</accession>
<proteinExistence type="predicted"/>
<evidence type="ECO:0000313" key="1">
    <source>
        <dbReference type="EMBL" id="MDO5968305.1"/>
    </source>
</evidence>
<protein>
    <recommendedName>
        <fullName evidence="3">Aldose 1-epimerase</fullName>
    </recommendedName>
</protein>
<sequence length="76" mass="8237">MAQIQIPNGDSYPCELLERRPENKLIVKMAGLNGFNAVQGSHGEGKLLDGGHSYPIALPGITQNPDTYVIKFTQIA</sequence>
<gene>
    <name evidence="1" type="ORF">Q4Q35_00660</name>
</gene>
<organism evidence="1 2">
    <name type="scientific">Flavivirga aquimarina</name>
    <dbReference type="NCBI Taxonomy" id="2027862"/>
    <lineage>
        <taxon>Bacteria</taxon>
        <taxon>Pseudomonadati</taxon>
        <taxon>Bacteroidota</taxon>
        <taxon>Flavobacteriia</taxon>
        <taxon>Flavobacteriales</taxon>
        <taxon>Flavobacteriaceae</taxon>
        <taxon>Flavivirga</taxon>
    </lineage>
</organism>
<dbReference type="Proteomes" id="UP001176883">
    <property type="component" value="Unassembled WGS sequence"/>
</dbReference>
<reference evidence="1" key="1">
    <citation type="submission" date="2023-07" db="EMBL/GenBank/DDBJ databases">
        <title>Two novel species in the genus Flavivirga.</title>
        <authorList>
            <person name="Kwon K."/>
        </authorList>
    </citation>
    <scope>NUCLEOTIDE SEQUENCE</scope>
    <source>
        <strain evidence="1">KCTC 52353</strain>
    </source>
</reference>
<dbReference type="EMBL" id="JAUOEK010000017">
    <property type="protein sequence ID" value="MDO5968305.1"/>
    <property type="molecule type" value="Genomic_DNA"/>
</dbReference>
<dbReference type="RefSeq" id="WP_303275986.1">
    <property type="nucleotide sequence ID" value="NZ_JAUOEK010000017.1"/>
</dbReference>